<feature type="transmembrane region" description="Helical" evidence="10">
    <location>
        <begin position="158"/>
        <end position="179"/>
    </location>
</feature>
<keyword evidence="5 10" id="KW-1133">Transmembrane helix</keyword>
<keyword evidence="13" id="KW-1185">Reference proteome</keyword>
<evidence type="ECO:0000256" key="11">
    <source>
        <dbReference type="SAM" id="SignalP"/>
    </source>
</evidence>
<evidence type="ECO:0000256" key="4">
    <source>
        <dbReference type="ARBA" id="ARBA00022824"/>
    </source>
</evidence>
<keyword evidence="3 11" id="KW-0732">Signal</keyword>
<feature type="chain" id="PRO_5012563793" description="Translocon-associated protein subunit alpha" evidence="11">
    <location>
        <begin position="23"/>
        <end position="256"/>
    </location>
</feature>
<dbReference type="PANTHER" id="PTHR12924:SF0">
    <property type="entry name" value="TRANSLOCON-ASSOCIATED PROTEIN SUBUNIT ALPHA"/>
    <property type="match status" value="1"/>
</dbReference>
<dbReference type="STRING" id="703135.A0A2A9NUR8"/>
<feature type="region of interest" description="Disordered" evidence="9">
    <location>
        <begin position="215"/>
        <end position="256"/>
    </location>
</feature>
<gene>
    <name evidence="12" type="ORF">AMATHDRAFT_45742</name>
</gene>
<comment type="subcellular location">
    <subcellularLocation>
        <location evidence="1">Endoplasmic reticulum membrane</location>
        <topology evidence="1">Single-pass type I membrane protein</topology>
    </subcellularLocation>
</comment>
<evidence type="ECO:0008006" key="14">
    <source>
        <dbReference type="Google" id="ProtNLM"/>
    </source>
</evidence>
<evidence type="ECO:0000256" key="7">
    <source>
        <dbReference type="ARBA" id="ARBA00037565"/>
    </source>
</evidence>
<dbReference type="EMBL" id="KZ301975">
    <property type="protein sequence ID" value="PFH53114.1"/>
    <property type="molecule type" value="Genomic_DNA"/>
</dbReference>
<dbReference type="InterPro" id="IPR005595">
    <property type="entry name" value="TRAP_alpha"/>
</dbReference>
<dbReference type="Proteomes" id="UP000242287">
    <property type="component" value="Unassembled WGS sequence"/>
</dbReference>
<evidence type="ECO:0000256" key="1">
    <source>
        <dbReference type="ARBA" id="ARBA00004115"/>
    </source>
</evidence>
<name>A0A2A9NUR8_9AGAR</name>
<feature type="signal peptide" evidence="11">
    <location>
        <begin position="1"/>
        <end position="22"/>
    </location>
</feature>
<dbReference type="PANTHER" id="PTHR12924">
    <property type="entry name" value="TRANSLOCON-ASSOCIATED PROTEIN, ALPHA SUBUNIT"/>
    <property type="match status" value="1"/>
</dbReference>
<dbReference type="AlphaFoldDB" id="A0A2A9NUR8"/>
<evidence type="ECO:0000256" key="5">
    <source>
        <dbReference type="ARBA" id="ARBA00022989"/>
    </source>
</evidence>
<evidence type="ECO:0000313" key="13">
    <source>
        <dbReference type="Proteomes" id="UP000242287"/>
    </source>
</evidence>
<keyword evidence="2 10" id="KW-0812">Transmembrane</keyword>
<dbReference type="OrthoDB" id="1926781at2759"/>
<evidence type="ECO:0000256" key="9">
    <source>
        <dbReference type="SAM" id="MobiDB-lite"/>
    </source>
</evidence>
<evidence type="ECO:0000256" key="2">
    <source>
        <dbReference type="ARBA" id="ARBA00022692"/>
    </source>
</evidence>
<comment type="similarity">
    <text evidence="8">Belongs to the IRC22 family.</text>
</comment>
<dbReference type="Pfam" id="PF03896">
    <property type="entry name" value="TRAP_alpha"/>
    <property type="match status" value="1"/>
</dbReference>
<evidence type="ECO:0000256" key="3">
    <source>
        <dbReference type="ARBA" id="ARBA00022729"/>
    </source>
</evidence>
<sequence length="256" mass="27698">MQLQRLIGAILSASALFSLAAAGDAVEAEVIASAEFPESNAFGHVVNGEKNSMTVIVQNKSDKNVTLDNIAASLLIPETDKLVKNLTALKLGIPLVQNVTLRIPYTFYSEFKVSQPGDLRLNVWLEHTTDDTKHRVSAYDSVVQVIEPQMSIFDMKLLTTYLIVLGVIGGLGYYTYLTLLPQPKKRSKPATSISAPVGTVTASGAGGYQEEWIPEHHLKKNKLTKRQGGAVSGTSGDELSPSETSGTEGRRRKGKK</sequence>
<evidence type="ECO:0000256" key="6">
    <source>
        <dbReference type="ARBA" id="ARBA00023136"/>
    </source>
</evidence>
<evidence type="ECO:0000256" key="8">
    <source>
        <dbReference type="ARBA" id="ARBA00038311"/>
    </source>
</evidence>
<organism evidence="12 13">
    <name type="scientific">Amanita thiersii Skay4041</name>
    <dbReference type="NCBI Taxonomy" id="703135"/>
    <lineage>
        <taxon>Eukaryota</taxon>
        <taxon>Fungi</taxon>
        <taxon>Dikarya</taxon>
        <taxon>Basidiomycota</taxon>
        <taxon>Agaricomycotina</taxon>
        <taxon>Agaricomycetes</taxon>
        <taxon>Agaricomycetidae</taxon>
        <taxon>Agaricales</taxon>
        <taxon>Pluteineae</taxon>
        <taxon>Amanitaceae</taxon>
        <taxon>Amanita</taxon>
    </lineage>
</organism>
<keyword evidence="6 10" id="KW-0472">Membrane</keyword>
<keyword evidence="4" id="KW-0256">Endoplasmic reticulum</keyword>
<evidence type="ECO:0000313" key="12">
    <source>
        <dbReference type="EMBL" id="PFH53114.1"/>
    </source>
</evidence>
<reference evidence="12 13" key="1">
    <citation type="submission" date="2014-02" db="EMBL/GenBank/DDBJ databases">
        <title>Transposable element dynamics among asymbiotic and ectomycorrhizal Amanita fungi.</title>
        <authorList>
            <consortium name="DOE Joint Genome Institute"/>
            <person name="Hess J."/>
            <person name="Skrede I."/>
            <person name="Wolfe B."/>
            <person name="LaButti K."/>
            <person name="Ohm R.A."/>
            <person name="Grigoriev I.V."/>
            <person name="Pringle A."/>
        </authorList>
    </citation>
    <scope>NUCLEOTIDE SEQUENCE [LARGE SCALE GENOMIC DNA]</scope>
    <source>
        <strain evidence="12 13">SKay4041</strain>
    </source>
</reference>
<dbReference type="GO" id="GO:0005789">
    <property type="term" value="C:endoplasmic reticulum membrane"/>
    <property type="evidence" value="ECO:0007669"/>
    <property type="project" value="UniProtKB-SubCell"/>
</dbReference>
<protein>
    <recommendedName>
        <fullName evidence="14">Translocon-associated protein subunit alpha</fullName>
    </recommendedName>
</protein>
<proteinExistence type="inferred from homology"/>
<accession>A0A2A9NUR8</accession>
<comment type="function">
    <text evidence="7">Is probably involved in a pathway contributing to genomic integrity.</text>
</comment>
<feature type="compositionally biased region" description="Polar residues" evidence="9">
    <location>
        <begin position="232"/>
        <end position="247"/>
    </location>
</feature>
<evidence type="ECO:0000256" key="10">
    <source>
        <dbReference type="SAM" id="Phobius"/>
    </source>
</evidence>